<keyword evidence="5 7" id="KW-0560">Oxidoreductase</keyword>
<dbReference type="RefSeq" id="WP_254908658.1">
    <property type="nucleotide sequence ID" value="NZ_FUKM01000061.1"/>
</dbReference>
<dbReference type="Proteomes" id="UP000196331">
    <property type="component" value="Unassembled WGS sequence"/>
</dbReference>
<dbReference type="GO" id="GO:0070301">
    <property type="term" value="P:cellular response to hydrogen peroxide"/>
    <property type="evidence" value="ECO:0007669"/>
    <property type="project" value="TreeGrafter"/>
</dbReference>
<dbReference type="Gene3D" id="1.10.520.10">
    <property type="match status" value="1"/>
</dbReference>
<evidence type="ECO:0000256" key="5">
    <source>
        <dbReference type="ARBA" id="ARBA00023002"/>
    </source>
</evidence>
<dbReference type="PANTHER" id="PTHR30555">
    <property type="entry name" value="HYDROPEROXIDASE I, BIFUNCTIONAL CATALASE-PEROXIDASE"/>
    <property type="match status" value="1"/>
</dbReference>
<keyword evidence="6" id="KW-0408">Iron</keyword>
<gene>
    <name evidence="7" type="ORF">CZ787_18185</name>
</gene>
<dbReference type="InterPro" id="IPR010255">
    <property type="entry name" value="Haem_peroxidase_sf"/>
</dbReference>
<evidence type="ECO:0000256" key="2">
    <source>
        <dbReference type="ARBA" id="ARBA00022559"/>
    </source>
</evidence>
<evidence type="ECO:0000256" key="6">
    <source>
        <dbReference type="ARBA" id="ARBA00023004"/>
    </source>
</evidence>
<proteinExistence type="predicted"/>
<dbReference type="GO" id="GO:0005829">
    <property type="term" value="C:cytosol"/>
    <property type="evidence" value="ECO:0007669"/>
    <property type="project" value="TreeGrafter"/>
</dbReference>
<organism evidence="7 8">
    <name type="scientific">Halomonas citrativorans</name>
    <dbReference type="NCBI Taxonomy" id="2742612"/>
    <lineage>
        <taxon>Bacteria</taxon>
        <taxon>Pseudomonadati</taxon>
        <taxon>Pseudomonadota</taxon>
        <taxon>Gammaproteobacteria</taxon>
        <taxon>Oceanospirillales</taxon>
        <taxon>Halomonadaceae</taxon>
        <taxon>Halomonas</taxon>
    </lineage>
</organism>
<dbReference type="GO" id="GO:0140825">
    <property type="term" value="F:lactoperoxidase activity"/>
    <property type="evidence" value="ECO:0007669"/>
    <property type="project" value="UniProtKB-EC"/>
</dbReference>
<dbReference type="AlphaFoldDB" id="A0A1R4I625"/>
<protein>
    <submittedName>
        <fullName evidence="7">Catalase / Peroxidase</fullName>
        <ecNumber evidence="7">1.11.1.6</ecNumber>
        <ecNumber evidence="7">1.11.1.7</ecNumber>
    </submittedName>
</protein>
<dbReference type="EC" id="1.11.1.6" evidence="7"/>
<evidence type="ECO:0000313" key="7">
    <source>
        <dbReference type="EMBL" id="SJN15044.1"/>
    </source>
</evidence>
<accession>A0A1R4I625</accession>
<keyword evidence="3" id="KW-0349">Heme</keyword>
<reference evidence="7 8" key="1">
    <citation type="submission" date="2017-02" db="EMBL/GenBank/DDBJ databases">
        <authorList>
            <person name="Dridi B."/>
        </authorList>
    </citation>
    <scope>NUCLEOTIDE SEQUENCE [LARGE SCALE GENOMIC DNA]</scope>
    <source>
        <strain evidence="7 8">JB380</strain>
    </source>
</reference>
<sequence>MPVLYSHVVARCRVLMDAEALGQQESVKEASGANILMVLGGNVGVEMAVKAAEHELTVPFTPGRTDASQDMTEIDTHACLEPRHIIRAVKLSGRPLGLTWSTALTRNCVPLQRSTLPMAERYSAVLS</sequence>
<dbReference type="GO" id="GO:0042744">
    <property type="term" value="P:hydrogen peroxide catabolic process"/>
    <property type="evidence" value="ECO:0007669"/>
    <property type="project" value="TreeGrafter"/>
</dbReference>
<dbReference type="PANTHER" id="PTHR30555:SF0">
    <property type="entry name" value="CATALASE-PEROXIDASE"/>
    <property type="match status" value="1"/>
</dbReference>
<keyword evidence="4" id="KW-0479">Metal-binding</keyword>
<dbReference type="GO" id="GO:0004096">
    <property type="term" value="F:catalase activity"/>
    <property type="evidence" value="ECO:0007669"/>
    <property type="project" value="UniProtKB-EC"/>
</dbReference>
<comment type="caution">
    <text evidence="7">The sequence shown here is derived from an EMBL/GenBank/DDBJ whole genome shotgun (WGS) entry which is preliminary data.</text>
</comment>
<comment type="cofactor">
    <cofactor evidence="1">
        <name>heme b</name>
        <dbReference type="ChEBI" id="CHEBI:60344"/>
    </cofactor>
</comment>
<evidence type="ECO:0000313" key="8">
    <source>
        <dbReference type="Proteomes" id="UP000196331"/>
    </source>
</evidence>
<dbReference type="InterPro" id="IPR000763">
    <property type="entry name" value="Catalase_peroxidase"/>
</dbReference>
<name>A0A1R4I625_9GAMM</name>
<keyword evidence="2 7" id="KW-0575">Peroxidase</keyword>
<dbReference type="EC" id="1.11.1.7" evidence="7"/>
<dbReference type="GO" id="GO:0046872">
    <property type="term" value="F:metal ion binding"/>
    <property type="evidence" value="ECO:0007669"/>
    <property type="project" value="UniProtKB-KW"/>
</dbReference>
<dbReference type="GO" id="GO:0020037">
    <property type="term" value="F:heme binding"/>
    <property type="evidence" value="ECO:0007669"/>
    <property type="project" value="InterPro"/>
</dbReference>
<evidence type="ECO:0000256" key="3">
    <source>
        <dbReference type="ARBA" id="ARBA00022617"/>
    </source>
</evidence>
<dbReference type="SUPFAM" id="SSF48113">
    <property type="entry name" value="Heme-dependent peroxidases"/>
    <property type="match status" value="1"/>
</dbReference>
<dbReference type="EMBL" id="FUKM01000061">
    <property type="protein sequence ID" value="SJN15044.1"/>
    <property type="molecule type" value="Genomic_DNA"/>
</dbReference>
<evidence type="ECO:0000256" key="1">
    <source>
        <dbReference type="ARBA" id="ARBA00001970"/>
    </source>
</evidence>
<evidence type="ECO:0000256" key="4">
    <source>
        <dbReference type="ARBA" id="ARBA00022723"/>
    </source>
</evidence>